<dbReference type="Pfam" id="PF00181">
    <property type="entry name" value="Ribosomal_L2_N"/>
    <property type="match status" value="1"/>
</dbReference>
<dbReference type="InterPro" id="IPR022669">
    <property type="entry name" value="Ribosomal_uL2_C"/>
</dbReference>
<dbReference type="SUPFAM" id="SSF50104">
    <property type="entry name" value="Translation proteins SH3-like domain"/>
    <property type="match status" value="1"/>
</dbReference>
<comment type="subunit">
    <text evidence="6">Part of the 50S ribosomal subunit. Forms a bridge to the 30S subunit in the 70S ribosome.</text>
</comment>
<evidence type="ECO:0000256" key="6">
    <source>
        <dbReference type="HAMAP-Rule" id="MF_01320"/>
    </source>
</evidence>
<dbReference type="GO" id="GO:0019843">
    <property type="term" value="F:rRNA binding"/>
    <property type="evidence" value="ECO:0007669"/>
    <property type="project" value="UniProtKB-UniRule"/>
</dbReference>
<evidence type="ECO:0000256" key="2">
    <source>
        <dbReference type="ARBA" id="ARBA00022730"/>
    </source>
</evidence>
<dbReference type="InterPro" id="IPR008991">
    <property type="entry name" value="Translation_prot_SH3-like_sf"/>
</dbReference>
<proteinExistence type="inferred from homology"/>
<keyword evidence="4 6" id="KW-0689">Ribosomal protein</keyword>
<dbReference type="PANTHER" id="PTHR13691:SF16">
    <property type="entry name" value="LARGE RIBOSOMAL SUBUNIT PROTEIN UL2"/>
    <property type="match status" value="1"/>
</dbReference>
<dbReference type="InterPro" id="IPR022666">
    <property type="entry name" value="Ribosomal_uL2_RNA-bd_dom"/>
</dbReference>
<evidence type="ECO:0000259" key="9">
    <source>
        <dbReference type="SMART" id="SM01383"/>
    </source>
</evidence>
<dbReference type="GO" id="GO:0003735">
    <property type="term" value="F:structural constituent of ribosome"/>
    <property type="evidence" value="ECO:0007669"/>
    <property type="project" value="InterPro"/>
</dbReference>
<dbReference type="InterPro" id="IPR002171">
    <property type="entry name" value="Ribosomal_uL2"/>
</dbReference>
<comment type="similarity">
    <text evidence="1 6">Belongs to the universal ribosomal protein uL2 family.</text>
</comment>
<dbReference type="GO" id="GO:0022625">
    <property type="term" value="C:cytosolic large ribosomal subunit"/>
    <property type="evidence" value="ECO:0007669"/>
    <property type="project" value="TreeGrafter"/>
</dbReference>
<keyword evidence="3 6" id="KW-0694">RNA-binding</keyword>
<sequence length="232" mass="25146">MGKRIMNRRRGRGFRYRATDNRFKGKVRHPRAKESNGVVRKLLHDPGRSAPVAQVRDGDGDYMMLAHDGMRVGQSVTAGHGAEVARGNTVYIGSIPEGTRVYNVELQPGDGGRLARAAGQRAVVVSHGKQTTVRLPSRQHKALDNMCRATIGAVAGSGRGEKPIGKAGKNFHRNRSRARIWPKVRGVAMNAVDHPHGSGRKQTIGIPSSVSRDTPPGRKVGHIAPKRTGAKR</sequence>
<dbReference type="PIRSF" id="PIRSF002158">
    <property type="entry name" value="Ribosomal_L2"/>
    <property type="match status" value="1"/>
</dbReference>
<organism evidence="10">
    <name type="scientific">uncultured marine group II/III euryarchaeote KM3_18_H05</name>
    <dbReference type="NCBI Taxonomy" id="1457957"/>
    <lineage>
        <taxon>Archaea</taxon>
        <taxon>Methanobacteriati</taxon>
        <taxon>Methanobacteriota</taxon>
        <taxon>environmental samples</taxon>
    </lineage>
</organism>
<dbReference type="PANTHER" id="PTHR13691">
    <property type="entry name" value="RIBOSOMAL PROTEIN L2"/>
    <property type="match status" value="1"/>
</dbReference>
<dbReference type="FunFam" id="4.10.950.10:FF:000002">
    <property type="entry name" value="60S ribosomal protein L2"/>
    <property type="match status" value="1"/>
</dbReference>
<feature type="domain" description="Large ribosomal subunit protein uL2 C-terminal" evidence="8">
    <location>
        <begin position="84"/>
        <end position="216"/>
    </location>
</feature>
<dbReference type="InterPro" id="IPR014722">
    <property type="entry name" value="Rib_uL2_dom2"/>
</dbReference>
<dbReference type="InterPro" id="IPR023672">
    <property type="entry name" value="Ribosomal_uL2_arc_euk"/>
</dbReference>
<dbReference type="InterPro" id="IPR022671">
    <property type="entry name" value="Ribosomal_uL2_CS"/>
</dbReference>
<comment type="function">
    <text evidence="6">One of the primary rRNA binding proteins. Required for association of the 30S and 50S subunits to form the 70S ribosome, for tRNA binding and peptide bond formation. It has been suggested to have peptidyltransferase activity; this is somewhat controversial. Makes several contacts with the 16S rRNA in the 70S ribosome.</text>
</comment>
<dbReference type="HAMAP" id="MF_01320_A">
    <property type="entry name" value="Ribosomal_uL2_A"/>
    <property type="match status" value="1"/>
</dbReference>
<dbReference type="SMART" id="SM01383">
    <property type="entry name" value="Ribosomal_L2"/>
    <property type="match status" value="1"/>
</dbReference>
<dbReference type="Gene3D" id="4.10.950.10">
    <property type="entry name" value="Ribosomal protein L2, domain 3"/>
    <property type="match status" value="1"/>
</dbReference>
<accession>A0A075GQ39</accession>
<dbReference type="GO" id="GO:0002181">
    <property type="term" value="P:cytoplasmic translation"/>
    <property type="evidence" value="ECO:0007669"/>
    <property type="project" value="TreeGrafter"/>
</dbReference>
<feature type="compositionally biased region" description="Basic residues" evidence="7">
    <location>
        <begin position="219"/>
        <end position="232"/>
    </location>
</feature>
<keyword evidence="2 6" id="KW-0699">rRNA-binding</keyword>
<dbReference type="EMBL" id="KF900759">
    <property type="protein sequence ID" value="AIF06086.1"/>
    <property type="molecule type" value="Genomic_DNA"/>
</dbReference>
<dbReference type="SUPFAM" id="SSF50249">
    <property type="entry name" value="Nucleic acid-binding proteins"/>
    <property type="match status" value="1"/>
</dbReference>
<dbReference type="NCBIfam" id="NF007180">
    <property type="entry name" value="PRK09612.1"/>
    <property type="match status" value="1"/>
</dbReference>
<evidence type="ECO:0000256" key="3">
    <source>
        <dbReference type="ARBA" id="ARBA00022884"/>
    </source>
</evidence>
<protein>
    <recommendedName>
        <fullName evidence="6">Large ribosomal subunit protein uL2</fullName>
    </recommendedName>
</protein>
<dbReference type="Gene3D" id="2.40.50.140">
    <property type="entry name" value="Nucleic acid-binding proteins"/>
    <property type="match status" value="1"/>
</dbReference>
<dbReference type="InterPro" id="IPR014726">
    <property type="entry name" value="Ribosomal_uL2_dom3"/>
</dbReference>
<reference evidence="10" key="1">
    <citation type="journal article" date="2014" name="Genome Biol. Evol.">
        <title>Pangenome evidence for extensive interdomain horizontal transfer affecting lineage core and shell genes in uncultured planktonic thaumarchaeota and euryarchaeota.</title>
        <authorList>
            <person name="Deschamps P."/>
            <person name="Zivanovic Y."/>
            <person name="Moreira D."/>
            <person name="Rodriguez-Valera F."/>
            <person name="Lopez-Garcia P."/>
        </authorList>
    </citation>
    <scope>NUCLEOTIDE SEQUENCE</scope>
</reference>
<evidence type="ECO:0000256" key="7">
    <source>
        <dbReference type="SAM" id="MobiDB-lite"/>
    </source>
</evidence>
<feature type="region of interest" description="Disordered" evidence="7">
    <location>
        <begin position="191"/>
        <end position="232"/>
    </location>
</feature>
<dbReference type="Gene3D" id="2.30.30.30">
    <property type="match status" value="1"/>
</dbReference>
<evidence type="ECO:0000313" key="10">
    <source>
        <dbReference type="EMBL" id="AIF06086.1"/>
    </source>
</evidence>
<evidence type="ECO:0000256" key="4">
    <source>
        <dbReference type="ARBA" id="ARBA00022980"/>
    </source>
</evidence>
<evidence type="ECO:0000259" key="8">
    <source>
        <dbReference type="SMART" id="SM01382"/>
    </source>
</evidence>
<dbReference type="Pfam" id="PF03947">
    <property type="entry name" value="Ribosomal_L2_C"/>
    <property type="match status" value="1"/>
</dbReference>
<keyword evidence="5 6" id="KW-0687">Ribonucleoprotein</keyword>
<dbReference type="AlphaFoldDB" id="A0A075GQ39"/>
<dbReference type="PROSITE" id="PS00467">
    <property type="entry name" value="RIBOSOMAL_L2"/>
    <property type="match status" value="1"/>
</dbReference>
<dbReference type="SMART" id="SM01382">
    <property type="entry name" value="Ribosomal_L2_C"/>
    <property type="match status" value="1"/>
</dbReference>
<evidence type="ECO:0000256" key="5">
    <source>
        <dbReference type="ARBA" id="ARBA00023274"/>
    </source>
</evidence>
<feature type="domain" description="Large ribosomal subunit protein uL2 RNA-binding" evidence="9">
    <location>
        <begin position="11"/>
        <end position="78"/>
    </location>
</feature>
<dbReference type="InterPro" id="IPR012340">
    <property type="entry name" value="NA-bd_OB-fold"/>
</dbReference>
<gene>
    <name evidence="10" type="primary">RP-L2</name>
    <name evidence="6" type="synonym">rpl2</name>
    <name evidence="10" type="synonym">rplB</name>
</gene>
<name>A0A075GQ39_9EURY</name>
<evidence type="ECO:0000256" key="1">
    <source>
        <dbReference type="ARBA" id="ARBA00005636"/>
    </source>
</evidence>